<dbReference type="Pfam" id="PF00226">
    <property type="entry name" value="DnaJ"/>
    <property type="match status" value="1"/>
</dbReference>
<name>A0A7S1FFU8_NOCSC</name>
<reference evidence="3" key="1">
    <citation type="submission" date="2021-01" db="EMBL/GenBank/DDBJ databases">
        <authorList>
            <person name="Corre E."/>
            <person name="Pelletier E."/>
            <person name="Niang G."/>
            <person name="Scheremetjew M."/>
            <person name="Finn R."/>
            <person name="Kale V."/>
            <person name="Holt S."/>
            <person name="Cochrane G."/>
            <person name="Meng A."/>
            <person name="Brown T."/>
            <person name="Cohen L."/>
        </authorList>
    </citation>
    <scope>NUCLEOTIDE SEQUENCE</scope>
</reference>
<dbReference type="CDD" id="cd06257">
    <property type="entry name" value="DnaJ"/>
    <property type="match status" value="1"/>
</dbReference>
<dbReference type="Gene3D" id="1.10.287.110">
    <property type="entry name" value="DnaJ domain"/>
    <property type="match status" value="1"/>
</dbReference>
<dbReference type="GO" id="GO:0005634">
    <property type="term" value="C:nucleus"/>
    <property type="evidence" value="ECO:0007669"/>
    <property type="project" value="TreeGrafter"/>
</dbReference>
<feature type="domain" description="J" evidence="2">
    <location>
        <begin position="7"/>
        <end position="73"/>
    </location>
</feature>
<dbReference type="GO" id="GO:0005737">
    <property type="term" value="C:cytoplasm"/>
    <property type="evidence" value="ECO:0007669"/>
    <property type="project" value="TreeGrafter"/>
</dbReference>
<dbReference type="PRINTS" id="PR00625">
    <property type="entry name" value="JDOMAIN"/>
</dbReference>
<dbReference type="AlphaFoldDB" id="A0A7S1FFU8"/>
<sequence>MAGQARDHYAILGIPRTADDNEIRLAYRKQALLHHPDKNPDRVEEATERFKHVGEAYSVLRDPQQRAAYDSSYSRVSNSGNSVRPRPSDDDFNDNNARNLFREVFGDDFVDKLAMAAAAGIERSANRLSKTRVVRGAVGAHLCERTNAALAGAELAARQEETLRSAYDVCLEEARSHEQFVAELELARENRTVGFFKAFRWWETEDELNDRALDRETAVATRKLNAKLRSAESDWRRAKVRLTEAEGKVCKALNEAEVAESQGASLEQSVNAGAFLLGRLAERLQQR</sequence>
<dbReference type="SMART" id="SM00271">
    <property type="entry name" value="DnaJ"/>
    <property type="match status" value="1"/>
</dbReference>
<dbReference type="GO" id="GO:0044183">
    <property type="term" value="F:protein folding chaperone"/>
    <property type="evidence" value="ECO:0007669"/>
    <property type="project" value="TreeGrafter"/>
</dbReference>
<dbReference type="InterPro" id="IPR018253">
    <property type="entry name" value="DnaJ_domain_CS"/>
</dbReference>
<evidence type="ECO:0000256" key="1">
    <source>
        <dbReference type="SAM" id="MobiDB-lite"/>
    </source>
</evidence>
<organism evidence="3">
    <name type="scientific">Noctiluca scintillans</name>
    <name type="common">Sea sparkle</name>
    <name type="synonym">Red tide dinoflagellate</name>
    <dbReference type="NCBI Taxonomy" id="2966"/>
    <lineage>
        <taxon>Eukaryota</taxon>
        <taxon>Sar</taxon>
        <taxon>Alveolata</taxon>
        <taxon>Dinophyceae</taxon>
        <taxon>Noctilucales</taxon>
        <taxon>Noctilucaceae</taxon>
        <taxon>Noctiluca</taxon>
    </lineage>
</organism>
<evidence type="ECO:0000259" key="2">
    <source>
        <dbReference type="PROSITE" id="PS50076"/>
    </source>
</evidence>
<dbReference type="PROSITE" id="PS50076">
    <property type="entry name" value="DNAJ_2"/>
    <property type="match status" value="1"/>
</dbReference>
<dbReference type="SUPFAM" id="SSF46565">
    <property type="entry name" value="Chaperone J-domain"/>
    <property type="match status" value="1"/>
</dbReference>
<feature type="region of interest" description="Disordered" evidence="1">
    <location>
        <begin position="68"/>
        <end position="95"/>
    </location>
</feature>
<evidence type="ECO:0000313" key="3">
    <source>
        <dbReference type="EMBL" id="CAD8863393.1"/>
    </source>
</evidence>
<dbReference type="GO" id="GO:0051082">
    <property type="term" value="F:unfolded protein binding"/>
    <property type="evidence" value="ECO:0007669"/>
    <property type="project" value="TreeGrafter"/>
</dbReference>
<dbReference type="InterPro" id="IPR036869">
    <property type="entry name" value="J_dom_sf"/>
</dbReference>
<proteinExistence type="predicted"/>
<dbReference type="PANTHER" id="PTHR43948">
    <property type="entry name" value="DNAJ HOMOLOG SUBFAMILY B"/>
    <property type="match status" value="1"/>
</dbReference>
<gene>
    <name evidence="3" type="ORF">NSCI0253_LOCUS37748</name>
</gene>
<feature type="compositionally biased region" description="Low complexity" evidence="1">
    <location>
        <begin position="71"/>
        <end position="84"/>
    </location>
</feature>
<dbReference type="PANTHER" id="PTHR43948:SF10">
    <property type="entry name" value="MRJ, ISOFORM E"/>
    <property type="match status" value="1"/>
</dbReference>
<dbReference type="EMBL" id="HBFQ01052994">
    <property type="protein sequence ID" value="CAD8863393.1"/>
    <property type="molecule type" value="Transcribed_RNA"/>
</dbReference>
<protein>
    <recommendedName>
        <fullName evidence="2">J domain-containing protein</fullName>
    </recommendedName>
</protein>
<dbReference type="PROSITE" id="PS00636">
    <property type="entry name" value="DNAJ_1"/>
    <property type="match status" value="1"/>
</dbReference>
<accession>A0A7S1FFU8</accession>
<dbReference type="InterPro" id="IPR001623">
    <property type="entry name" value="DnaJ_domain"/>
</dbReference>
<dbReference type="GO" id="GO:0051087">
    <property type="term" value="F:protein-folding chaperone binding"/>
    <property type="evidence" value="ECO:0007669"/>
    <property type="project" value="TreeGrafter"/>
</dbReference>